<evidence type="ECO:0000313" key="1">
    <source>
        <dbReference type="EMBL" id="CAF3705503.1"/>
    </source>
</evidence>
<sequence length="99" mass="11588">MIATGLVLERVQELNVFKEITEIYIFVPALLANLRRRQGLFPATHCNKLVAYSLEPNSIQYIYQTRNRDEGDDNCITRTSHCGFIKLDWIYLRNYSTCQ</sequence>
<dbReference type="AlphaFoldDB" id="A0A818V0A5"/>
<organism evidence="1 2">
    <name type="scientific">Adineta steineri</name>
    <dbReference type="NCBI Taxonomy" id="433720"/>
    <lineage>
        <taxon>Eukaryota</taxon>
        <taxon>Metazoa</taxon>
        <taxon>Spiralia</taxon>
        <taxon>Gnathifera</taxon>
        <taxon>Rotifera</taxon>
        <taxon>Eurotatoria</taxon>
        <taxon>Bdelloidea</taxon>
        <taxon>Adinetida</taxon>
        <taxon>Adinetidae</taxon>
        <taxon>Adineta</taxon>
    </lineage>
</organism>
<evidence type="ECO:0000313" key="2">
    <source>
        <dbReference type="Proteomes" id="UP000663844"/>
    </source>
</evidence>
<accession>A0A818V0A5</accession>
<protein>
    <submittedName>
        <fullName evidence="1">Uncharacterized protein</fullName>
    </submittedName>
</protein>
<dbReference type="Proteomes" id="UP000663844">
    <property type="component" value="Unassembled WGS sequence"/>
</dbReference>
<dbReference type="EMBL" id="CAJOAZ010000738">
    <property type="protein sequence ID" value="CAF3705503.1"/>
    <property type="molecule type" value="Genomic_DNA"/>
</dbReference>
<comment type="caution">
    <text evidence="1">The sequence shown here is derived from an EMBL/GenBank/DDBJ whole genome shotgun (WGS) entry which is preliminary data.</text>
</comment>
<name>A0A818V0A5_9BILA</name>
<gene>
    <name evidence="1" type="ORF">OXD698_LOCUS12585</name>
</gene>
<reference evidence="1" key="1">
    <citation type="submission" date="2021-02" db="EMBL/GenBank/DDBJ databases">
        <authorList>
            <person name="Nowell W R."/>
        </authorList>
    </citation>
    <scope>NUCLEOTIDE SEQUENCE</scope>
</reference>
<proteinExistence type="predicted"/>